<dbReference type="InterPro" id="IPR005135">
    <property type="entry name" value="Endo/exonuclease/phosphatase"/>
</dbReference>
<comment type="caution">
    <text evidence="3">The sequence shown here is derived from an EMBL/GenBank/DDBJ whole genome shotgun (WGS) entry which is preliminary data.</text>
</comment>
<evidence type="ECO:0000313" key="4">
    <source>
        <dbReference type="Proteomes" id="UP000601435"/>
    </source>
</evidence>
<feature type="non-terminal residue" evidence="3">
    <location>
        <position position="621"/>
    </location>
</feature>
<dbReference type="Pfam" id="PF03372">
    <property type="entry name" value="Exo_endo_phos"/>
    <property type="match status" value="1"/>
</dbReference>
<dbReference type="SUPFAM" id="SSF56219">
    <property type="entry name" value="DNase I-like"/>
    <property type="match status" value="1"/>
</dbReference>
<feature type="domain" description="Endonuclease/exonuclease/phosphatase" evidence="2">
    <location>
        <begin position="461"/>
        <end position="603"/>
    </location>
</feature>
<dbReference type="EMBL" id="CAJNJA010051121">
    <property type="protein sequence ID" value="CAE7843413.1"/>
    <property type="molecule type" value="Genomic_DNA"/>
</dbReference>
<sequence>MGRSKQWCACACGYGWAWHQQVANGEDTRCAICGRSWAKQIAKKKKEKEAKAEQASWKVPGWPMWPASTGGGNQGPKAELGKVSSALAEVWQDLPEATQKALTKVGCKATRLPSPPPGLRVPSSLQGSMTQQEYQAARTVVYSGAGDHVQKLLAAAGIPPPEDANLDAPEITPGQRLTRVVTEFRKSTNQMQKLVKKRAMLQAKADSLKEELEALMLDVAQVGREIENKDAEMKDTAREFKELTEDKATTFFGQMEQVLAEAGHELAEGTKAKLKAALLTTTAEDEIGPDPFLSRFESREPFPQELAGINQGPTVWMRRVMPRQSRLGDDGWRTVGKDISGFDAGYGAEGRHSISRRLEGCPGQWFNFGGLECQVVAWQTQAALMSGKPSEPDILSLVEKLENTLDDGSLEHWVCHHILDALSSSLFSREMWYVAVQAVQEVLNTSDPGVSRKLTCITANVTQWRKEVATWLFELGPDVAAVQETHLDQTEIRQVQIEAGKAGYQFQALPAGQGKGVGTLGGVAILTKNHLGARLVDSFVTKEGCGWIAVALRVHGRDLILFSLYLQSGVGPTGGCSPEVLASLASTLSQLQGVWVVMGDFNHPRLEMANFGLVTQVKGKL</sequence>
<feature type="coiled-coil region" evidence="1">
    <location>
        <begin position="191"/>
        <end position="246"/>
    </location>
</feature>
<dbReference type="OrthoDB" id="466179at2759"/>
<gene>
    <name evidence="3" type="ORF">SNEC2469_LOCUS25727</name>
</gene>
<proteinExistence type="predicted"/>
<dbReference type="Gene3D" id="3.60.10.10">
    <property type="entry name" value="Endonuclease/exonuclease/phosphatase"/>
    <property type="match status" value="1"/>
</dbReference>
<dbReference type="GO" id="GO:0003824">
    <property type="term" value="F:catalytic activity"/>
    <property type="evidence" value="ECO:0007669"/>
    <property type="project" value="InterPro"/>
</dbReference>
<dbReference type="Proteomes" id="UP000601435">
    <property type="component" value="Unassembled WGS sequence"/>
</dbReference>
<name>A0A812ZZ21_9DINO</name>
<dbReference type="AlphaFoldDB" id="A0A812ZZ21"/>
<evidence type="ECO:0000259" key="2">
    <source>
        <dbReference type="Pfam" id="PF03372"/>
    </source>
</evidence>
<protein>
    <recommendedName>
        <fullName evidence="2">Endonuclease/exonuclease/phosphatase domain-containing protein</fullName>
    </recommendedName>
</protein>
<keyword evidence="1" id="KW-0175">Coiled coil</keyword>
<dbReference type="InterPro" id="IPR036691">
    <property type="entry name" value="Endo/exonu/phosph_ase_sf"/>
</dbReference>
<reference evidence="3" key="1">
    <citation type="submission" date="2021-02" db="EMBL/GenBank/DDBJ databases">
        <authorList>
            <person name="Dougan E. K."/>
            <person name="Rhodes N."/>
            <person name="Thang M."/>
            <person name="Chan C."/>
        </authorList>
    </citation>
    <scope>NUCLEOTIDE SEQUENCE</scope>
</reference>
<evidence type="ECO:0000256" key="1">
    <source>
        <dbReference type="SAM" id="Coils"/>
    </source>
</evidence>
<organism evidence="3 4">
    <name type="scientific">Symbiodinium necroappetens</name>
    <dbReference type="NCBI Taxonomy" id="1628268"/>
    <lineage>
        <taxon>Eukaryota</taxon>
        <taxon>Sar</taxon>
        <taxon>Alveolata</taxon>
        <taxon>Dinophyceae</taxon>
        <taxon>Suessiales</taxon>
        <taxon>Symbiodiniaceae</taxon>
        <taxon>Symbiodinium</taxon>
    </lineage>
</organism>
<accession>A0A812ZZ21</accession>
<keyword evidence="4" id="KW-1185">Reference proteome</keyword>
<evidence type="ECO:0000313" key="3">
    <source>
        <dbReference type="EMBL" id="CAE7843413.1"/>
    </source>
</evidence>